<dbReference type="RefSeq" id="WP_345041491.1">
    <property type="nucleotide sequence ID" value="NZ_BAABBA010000011.1"/>
</dbReference>
<protein>
    <submittedName>
        <fullName evidence="5">LacI family DNA-binding transcriptional regulator</fullName>
    </submittedName>
</protein>
<dbReference type="PANTHER" id="PTHR30146">
    <property type="entry name" value="LACI-RELATED TRANSCRIPTIONAL REPRESSOR"/>
    <property type="match status" value="1"/>
</dbReference>
<keyword evidence="2 5" id="KW-0238">DNA-binding</keyword>
<dbReference type="InterPro" id="IPR028082">
    <property type="entry name" value="Peripla_BP_I"/>
</dbReference>
<dbReference type="InterPro" id="IPR046335">
    <property type="entry name" value="LacI/GalR-like_sensor"/>
</dbReference>
<sequence length="330" mass="34631">MARVTIYSIARELGVSASTVSRAFSRPDLVRSDVRERIMAEADRLGYAPNRAARGLATGRTGLIGLLVPDITNPFFPPLVRAVEQAAGARDVGVLLVDAEANGRAEPRLVRQLAAQVDGLVVASPRASSAALKDVVGGLPAVVVNRTIQGLPGVVCDNTGALRAAADHLREHGHTKLALLRGPADSWAAGRRAQAVRRWADEHEVELVELGPFEAQFEDGRAAARVLVDSGATGILAFDDLMACGVLSGLAELGVHAPVDVSVVGCDDVLLARTMTPALTTVTAPIDELGRRAVELLEQVVAGEAVRSARVEGVLTVRGTTGPAPRRRRG</sequence>
<keyword evidence="6" id="KW-1185">Reference proteome</keyword>
<dbReference type="PROSITE" id="PS50932">
    <property type="entry name" value="HTH_LACI_2"/>
    <property type="match status" value="1"/>
</dbReference>
<organism evidence="5 6">
    <name type="scientific">Georgenia daeguensis</name>
    <dbReference type="NCBI Taxonomy" id="908355"/>
    <lineage>
        <taxon>Bacteria</taxon>
        <taxon>Bacillati</taxon>
        <taxon>Actinomycetota</taxon>
        <taxon>Actinomycetes</taxon>
        <taxon>Micrococcales</taxon>
        <taxon>Bogoriellaceae</taxon>
        <taxon>Georgenia</taxon>
    </lineage>
</organism>
<proteinExistence type="predicted"/>
<keyword evidence="3" id="KW-0804">Transcription</keyword>
<evidence type="ECO:0000313" key="5">
    <source>
        <dbReference type="EMBL" id="GAA4288059.1"/>
    </source>
</evidence>
<evidence type="ECO:0000256" key="2">
    <source>
        <dbReference type="ARBA" id="ARBA00023125"/>
    </source>
</evidence>
<dbReference type="Gene3D" id="1.10.260.40">
    <property type="entry name" value="lambda repressor-like DNA-binding domains"/>
    <property type="match status" value="1"/>
</dbReference>
<dbReference type="Pfam" id="PF13377">
    <property type="entry name" value="Peripla_BP_3"/>
    <property type="match status" value="1"/>
</dbReference>
<comment type="caution">
    <text evidence="5">The sequence shown here is derived from an EMBL/GenBank/DDBJ whole genome shotgun (WGS) entry which is preliminary data.</text>
</comment>
<evidence type="ECO:0000256" key="3">
    <source>
        <dbReference type="ARBA" id="ARBA00023163"/>
    </source>
</evidence>
<dbReference type="SUPFAM" id="SSF47413">
    <property type="entry name" value="lambda repressor-like DNA-binding domains"/>
    <property type="match status" value="1"/>
</dbReference>
<dbReference type="PANTHER" id="PTHR30146:SF138">
    <property type="entry name" value="TRANSCRIPTIONAL REGULATORY PROTEIN"/>
    <property type="match status" value="1"/>
</dbReference>
<dbReference type="Pfam" id="PF00356">
    <property type="entry name" value="LacI"/>
    <property type="match status" value="1"/>
</dbReference>
<reference evidence="6" key="1">
    <citation type="journal article" date="2019" name="Int. J. Syst. Evol. Microbiol.">
        <title>The Global Catalogue of Microorganisms (GCM) 10K type strain sequencing project: providing services to taxonomists for standard genome sequencing and annotation.</title>
        <authorList>
            <consortium name="The Broad Institute Genomics Platform"/>
            <consortium name="The Broad Institute Genome Sequencing Center for Infectious Disease"/>
            <person name="Wu L."/>
            <person name="Ma J."/>
        </authorList>
    </citation>
    <scope>NUCLEOTIDE SEQUENCE [LARGE SCALE GENOMIC DNA]</scope>
    <source>
        <strain evidence="6">JCM 17459</strain>
    </source>
</reference>
<name>A0ABP8EVR4_9MICO</name>
<dbReference type="CDD" id="cd01392">
    <property type="entry name" value="HTH_LacI"/>
    <property type="match status" value="1"/>
</dbReference>
<keyword evidence="1" id="KW-0805">Transcription regulation</keyword>
<dbReference type="SMART" id="SM00354">
    <property type="entry name" value="HTH_LACI"/>
    <property type="match status" value="1"/>
</dbReference>
<dbReference type="InterPro" id="IPR000843">
    <property type="entry name" value="HTH_LacI"/>
</dbReference>
<dbReference type="InterPro" id="IPR010982">
    <property type="entry name" value="Lambda_DNA-bd_dom_sf"/>
</dbReference>
<dbReference type="GO" id="GO:0003677">
    <property type="term" value="F:DNA binding"/>
    <property type="evidence" value="ECO:0007669"/>
    <property type="project" value="UniProtKB-KW"/>
</dbReference>
<evidence type="ECO:0000256" key="1">
    <source>
        <dbReference type="ARBA" id="ARBA00023015"/>
    </source>
</evidence>
<gene>
    <name evidence="5" type="ORF">GCM10022262_24190</name>
</gene>
<dbReference type="Gene3D" id="3.40.50.2300">
    <property type="match status" value="2"/>
</dbReference>
<dbReference type="EMBL" id="BAABBA010000011">
    <property type="protein sequence ID" value="GAA4288059.1"/>
    <property type="molecule type" value="Genomic_DNA"/>
</dbReference>
<accession>A0ABP8EVR4</accession>
<dbReference type="CDD" id="cd06267">
    <property type="entry name" value="PBP1_LacI_sugar_binding-like"/>
    <property type="match status" value="1"/>
</dbReference>
<evidence type="ECO:0000313" key="6">
    <source>
        <dbReference type="Proteomes" id="UP001499841"/>
    </source>
</evidence>
<evidence type="ECO:0000259" key="4">
    <source>
        <dbReference type="PROSITE" id="PS50932"/>
    </source>
</evidence>
<feature type="domain" description="HTH lacI-type" evidence="4">
    <location>
        <begin position="4"/>
        <end position="58"/>
    </location>
</feature>
<dbReference type="SUPFAM" id="SSF53822">
    <property type="entry name" value="Periplasmic binding protein-like I"/>
    <property type="match status" value="1"/>
</dbReference>
<dbReference type="Proteomes" id="UP001499841">
    <property type="component" value="Unassembled WGS sequence"/>
</dbReference>